<dbReference type="GO" id="GO:0005525">
    <property type="term" value="F:GTP binding"/>
    <property type="evidence" value="ECO:0007669"/>
    <property type="project" value="UniProtKB-KW"/>
</dbReference>
<dbReference type="InterPro" id="IPR027417">
    <property type="entry name" value="P-loop_NTPase"/>
</dbReference>
<evidence type="ECO:0000313" key="6">
    <source>
        <dbReference type="EMBL" id="CRF40363.1"/>
    </source>
</evidence>
<dbReference type="GO" id="GO:0001514">
    <property type="term" value="P:selenocysteine incorporation"/>
    <property type="evidence" value="ECO:0007669"/>
    <property type="project" value="InterPro"/>
</dbReference>
<evidence type="ECO:0000313" key="11">
    <source>
        <dbReference type="Proteomes" id="UP000041394"/>
    </source>
</evidence>
<dbReference type="GO" id="GO:0003924">
    <property type="term" value="F:GTPase activity"/>
    <property type="evidence" value="ECO:0007669"/>
    <property type="project" value="InterPro"/>
</dbReference>
<dbReference type="GO" id="GO:0003746">
    <property type="term" value="F:translation elongation factor activity"/>
    <property type="evidence" value="ECO:0007669"/>
    <property type="project" value="UniProtKB-KW"/>
</dbReference>
<name>A0A0K2X4J6_9HELI</name>
<dbReference type="Pfam" id="PF25461">
    <property type="entry name" value="Beta-barrel_SelB"/>
    <property type="match status" value="1"/>
</dbReference>
<dbReference type="SUPFAM" id="SSF52540">
    <property type="entry name" value="P-loop containing nucleoside triphosphate hydrolases"/>
    <property type="match status" value="1"/>
</dbReference>
<reference evidence="11 12" key="2">
    <citation type="submission" date="2014-12" db="EMBL/GenBank/DDBJ databases">
        <authorList>
            <person name="Jaenicke S."/>
        </authorList>
    </citation>
    <scope>NUCLEOTIDE SEQUENCE [LARGE SCALE GENOMIC DNA]</scope>
</reference>
<dbReference type="InterPro" id="IPR036388">
    <property type="entry name" value="WH-like_DNA-bd_sf"/>
</dbReference>
<dbReference type="RefSeq" id="WP_082346430.1">
    <property type="nucleotide sequence ID" value="NZ_CDMG01000002.1"/>
</dbReference>
<evidence type="ECO:0000256" key="2">
    <source>
        <dbReference type="ARBA" id="ARBA00022490"/>
    </source>
</evidence>
<feature type="domain" description="Tr-type G" evidence="5">
    <location>
        <begin position="3"/>
        <end position="170"/>
    </location>
</feature>
<dbReference type="Pfam" id="PF00009">
    <property type="entry name" value="GTP_EFTU"/>
    <property type="match status" value="1"/>
</dbReference>
<dbReference type="InterPro" id="IPR004535">
    <property type="entry name" value="Transl_elong_SelB"/>
</dbReference>
<dbReference type="EMBL" id="CDML01000003">
    <property type="protein sequence ID" value="CRF40363.1"/>
    <property type="molecule type" value="Genomic_DNA"/>
</dbReference>
<evidence type="ECO:0000256" key="1">
    <source>
        <dbReference type="ARBA" id="ARBA00004496"/>
    </source>
</evidence>
<evidence type="ECO:0000256" key="3">
    <source>
        <dbReference type="ARBA" id="ARBA00022917"/>
    </source>
</evidence>
<comment type="subcellular location">
    <subcellularLocation>
        <location evidence="1">Cytoplasm</location>
    </subcellularLocation>
</comment>
<dbReference type="PROSITE" id="PS00301">
    <property type="entry name" value="G_TR_1"/>
    <property type="match status" value="1"/>
</dbReference>
<evidence type="ECO:0000313" key="10">
    <source>
        <dbReference type="Proteomes" id="UP000038622"/>
    </source>
</evidence>
<dbReference type="Proteomes" id="UP000038622">
    <property type="component" value="Unassembled WGS sequence"/>
</dbReference>
<dbReference type="AlphaFoldDB" id="A0A0K2X4J6"/>
<keyword evidence="4" id="KW-0342">GTP-binding</keyword>
<dbReference type="OrthoDB" id="9803139at2"/>
<accession>A0A0K2X4J6</accession>
<protein>
    <submittedName>
        <fullName evidence="6">Selenocysteine-specific translation elongation factor</fullName>
    </submittedName>
</protein>
<evidence type="ECO:0000313" key="12">
    <source>
        <dbReference type="Proteomes" id="UP000043437"/>
    </source>
</evidence>
<dbReference type="EMBL" id="CDMH01000055">
    <property type="protein sequence ID" value="CRF43012.1"/>
    <property type="molecule type" value="Genomic_DNA"/>
</dbReference>
<keyword evidence="10" id="KW-1185">Reference proteome</keyword>
<dbReference type="GO" id="GO:0005737">
    <property type="term" value="C:cytoplasm"/>
    <property type="evidence" value="ECO:0007669"/>
    <property type="project" value="UniProtKB-SubCell"/>
</dbReference>
<dbReference type="NCBIfam" id="TIGR00475">
    <property type="entry name" value="selB"/>
    <property type="match status" value="1"/>
</dbReference>
<evidence type="ECO:0000313" key="9">
    <source>
        <dbReference type="EMBL" id="CRF52047.1"/>
    </source>
</evidence>
<proteinExistence type="predicted"/>
<evidence type="ECO:0000313" key="8">
    <source>
        <dbReference type="EMBL" id="CRF44720.1"/>
    </source>
</evidence>
<dbReference type="EMBL" id="CDMN01000055">
    <property type="protein sequence ID" value="CRF44720.1"/>
    <property type="molecule type" value="Genomic_DNA"/>
</dbReference>
<dbReference type="InterPro" id="IPR031157">
    <property type="entry name" value="G_TR_CS"/>
</dbReference>
<dbReference type="Gene3D" id="2.40.30.10">
    <property type="entry name" value="Translation factors"/>
    <property type="match status" value="1"/>
</dbReference>
<dbReference type="Gene3D" id="1.10.10.2770">
    <property type="match status" value="1"/>
</dbReference>
<dbReference type="EMBL" id="CDMG01000002">
    <property type="protein sequence ID" value="CRF52047.1"/>
    <property type="molecule type" value="Genomic_DNA"/>
</dbReference>
<dbReference type="Proteomes" id="UP000041394">
    <property type="component" value="Unassembled WGS sequence"/>
</dbReference>
<organism evidence="6 10">
    <name type="scientific">Helicobacter ailurogastricus</name>
    <dbReference type="NCBI Taxonomy" id="1578720"/>
    <lineage>
        <taxon>Bacteria</taxon>
        <taxon>Pseudomonadati</taxon>
        <taxon>Campylobacterota</taxon>
        <taxon>Epsilonproteobacteria</taxon>
        <taxon>Campylobacterales</taxon>
        <taxon>Helicobacteraceae</taxon>
        <taxon>Helicobacter</taxon>
    </lineage>
</organism>
<dbReference type="PANTHER" id="PTHR43721:SF11">
    <property type="entry name" value="SELENOCYSTEINE-SPECIFIC ELONGATION FACTOR"/>
    <property type="match status" value="1"/>
</dbReference>
<evidence type="ECO:0000313" key="7">
    <source>
        <dbReference type="EMBL" id="CRF43012.1"/>
    </source>
</evidence>
<dbReference type="InterPro" id="IPR050055">
    <property type="entry name" value="EF-Tu_GTPase"/>
</dbReference>
<reference evidence="10" key="3">
    <citation type="submission" date="2014-12" db="EMBL/GenBank/DDBJ databases">
        <authorList>
            <person name="Smet A."/>
        </authorList>
    </citation>
    <scope>NUCLEOTIDE SEQUENCE [LARGE SCALE GENOMIC DNA]</scope>
</reference>
<sequence length="612" mass="67762">MTPPYFLLGTCGHVDHGKSALIKALTGFEGDTSAHEKERGITIDLSFSSLKMPGRTLGFIDVPGHKSLVSTMVGGSFGFDAGLFVVDANEGLKEQSLEHALVLSLLKIPCILVLSKADKCLNIEATKEAICHALKPYHLNILGVLACSVYDLESIQTLKDFLNTYPFSKRQAGLDLEQLFRLYVDRVFVLPGRGVAVSGSVWGGCVQKGDKLLIAPLNQAVGVKTLHQHGQEVQKVGLHERVALQLQGVKAQDLKVGMLLTTKGYLRGFDRLDVLLGTYDKDPLKHNQSVGVQIGTHKLNARVLVLEYPYATLVLDAPVFACYLDTAIISINQRVWGAAKVLNPIVDLLKKPVKLPLLKALAQGDLKTAFSLLVRAHKKGFGLLSSMQRFGCTQQHALEIARDLKGVLLDSRDFVLYPQETLKNVIHTLKNIYAKNPQALLSAKSLNSKHSYISPHLANLAFDILAKEGLLKQERGLWLLAGLELDKLQDKLQERLYKLLLEGQLTPQAPYNLYDHLDIERQVGDNALKALCQQKKVIRLCHNVFIAQIALTKALKAMLEILRVSGYLDVQLIKDKLGLSRKYAIAYLEHLDKLGYTHNQQGRRTLKNPPQV</sequence>
<dbReference type="SUPFAM" id="SSF50447">
    <property type="entry name" value="Translation proteins"/>
    <property type="match status" value="1"/>
</dbReference>
<dbReference type="PANTHER" id="PTHR43721">
    <property type="entry name" value="ELONGATION FACTOR TU-RELATED"/>
    <property type="match status" value="1"/>
</dbReference>
<dbReference type="STRING" id="1578720.HAL011_01170"/>
<dbReference type="PROSITE" id="PS51722">
    <property type="entry name" value="G_TR_2"/>
    <property type="match status" value="1"/>
</dbReference>
<keyword evidence="3" id="KW-0648">Protein biosynthesis</keyword>
<dbReference type="InterPro" id="IPR000795">
    <property type="entry name" value="T_Tr_GTP-bd_dom"/>
</dbReference>
<keyword evidence="6" id="KW-0251">Elongation factor</keyword>
<dbReference type="Gene3D" id="1.10.10.10">
    <property type="entry name" value="Winged helix-like DNA-binding domain superfamily/Winged helix DNA-binding domain"/>
    <property type="match status" value="1"/>
</dbReference>
<dbReference type="InterPro" id="IPR009000">
    <property type="entry name" value="Transl_B-barrel_sf"/>
</dbReference>
<dbReference type="GO" id="GO:0003723">
    <property type="term" value="F:RNA binding"/>
    <property type="evidence" value="ECO:0007669"/>
    <property type="project" value="InterPro"/>
</dbReference>
<dbReference type="InterPro" id="IPR036390">
    <property type="entry name" value="WH_DNA-bd_sf"/>
</dbReference>
<evidence type="ECO:0000256" key="4">
    <source>
        <dbReference type="ARBA" id="ARBA00023134"/>
    </source>
</evidence>
<dbReference type="Pfam" id="PF09107">
    <property type="entry name" value="WHD_3rd_SelB"/>
    <property type="match status" value="1"/>
</dbReference>
<gene>
    <name evidence="6" type="ORF">HAL011_01170</name>
    <name evidence="7" type="ORF">HAL013_12330</name>
    <name evidence="9" type="ORF">HAL07_01730</name>
    <name evidence="8" type="ORF">HAL09_13280</name>
</gene>
<dbReference type="Gene3D" id="3.40.50.300">
    <property type="entry name" value="P-loop containing nucleotide triphosphate hydrolases"/>
    <property type="match status" value="1"/>
</dbReference>
<dbReference type="InterPro" id="IPR057335">
    <property type="entry name" value="Beta-barrel_SelB"/>
</dbReference>
<dbReference type="SUPFAM" id="SSF46785">
    <property type="entry name" value="Winged helix' DNA-binding domain"/>
    <property type="match status" value="1"/>
</dbReference>
<dbReference type="Proteomes" id="UP000043437">
    <property type="component" value="Unassembled WGS sequence"/>
</dbReference>
<reference evidence="6" key="1">
    <citation type="submission" date="2014-12" db="EMBL/GenBank/DDBJ databases">
        <title>Whole genome sequences of four Staphylococcus schleiferi canine isolates.</title>
        <authorList>
            <person name="Misic A.M."/>
            <person name="Cain C."/>
            <person name="Morris D.O."/>
            <person name="Rankin S."/>
            <person name="Beiting D."/>
        </authorList>
    </citation>
    <scope>NUCLEOTIDE SEQUENCE</scope>
    <source>
        <strain evidence="6">ASB11</strain>
        <strain evidence="7">ASB13</strain>
        <strain evidence="9">ASB7</strain>
        <strain evidence="8">ASB9</strain>
    </source>
</reference>
<dbReference type="GeneID" id="82131209"/>
<keyword evidence="4" id="KW-0547">Nucleotide-binding</keyword>
<dbReference type="Proteomes" id="UP000045175">
    <property type="component" value="Unassembled WGS sequence"/>
</dbReference>
<dbReference type="InterPro" id="IPR015191">
    <property type="entry name" value="SelB_WHD4"/>
</dbReference>
<evidence type="ECO:0000259" key="5">
    <source>
        <dbReference type="PROSITE" id="PS51722"/>
    </source>
</evidence>
<keyword evidence="2" id="KW-0963">Cytoplasm</keyword>